<dbReference type="EMBL" id="JBFRYA010000020">
    <property type="protein sequence ID" value="MEX1670673.1"/>
    <property type="molecule type" value="Genomic_DNA"/>
</dbReference>
<dbReference type="PANTHER" id="PTHR34351">
    <property type="entry name" value="SLR1927 PROTEIN-RELATED"/>
    <property type="match status" value="1"/>
</dbReference>
<evidence type="ECO:0000313" key="3">
    <source>
        <dbReference type="Proteomes" id="UP001557485"/>
    </source>
</evidence>
<keyword evidence="1" id="KW-0812">Transmembrane</keyword>
<protein>
    <submittedName>
        <fullName evidence="2">DUF58 domain-containing protein</fullName>
    </submittedName>
</protein>
<sequence length="318" mass="35665">MTSRIRALFRRQFNKWLDKRSPRCSEITLNQRRIFIIPSSAGLGFAIMLLGLLLLAINYQNNLIFALCFWLFSIFLVAILHTYANLAGLVLRAGAAEPVFAGELARFHLHLGAGQRDRHRLNVGFPGQQLEICDIDAETGASNLIIQYPAQQRGALRPGRLEIASRFPLGILRCWSAPSLDWHCLVYPRPRYLRPLFNDADNGEGNIPDRSSDSDEFSGFSRYQAGQSPRRIFWKAYAKGQGLLTKQYEQSQADELLLAWDSLDGLGVEDRLSTLCAWALDCDKRGVAFGLKLPNRSLSAACGAAHLAKVLRELAVYR</sequence>
<keyword evidence="1" id="KW-1133">Transmembrane helix</keyword>
<dbReference type="RefSeq" id="WP_368382984.1">
    <property type="nucleotide sequence ID" value="NZ_JBFRYA010000020.1"/>
</dbReference>
<evidence type="ECO:0000256" key="1">
    <source>
        <dbReference type="SAM" id="Phobius"/>
    </source>
</evidence>
<organism evidence="2 3">
    <name type="scientific">Zhongshania guokunii</name>
    <dbReference type="NCBI Taxonomy" id="641783"/>
    <lineage>
        <taxon>Bacteria</taxon>
        <taxon>Pseudomonadati</taxon>
        <taxon>Pseudomonadota</taxon>
        <taxon>Gammaproteobacteria</taxon>
        <taxon>Cellvibrionales</taxon>
        <taxon>Spongiibacteraceae</taxon>
        <taxon>Zhongshania</taxon>
    </lineage>
</organism>
<evidence type="ECO:0000313" key="2">
    <source>
        <dbReference type="EMBL" id="MEX1670673.1"/>
    </source>
</evidence>
<gene>
    <name evidence="2" type="ORF">AB4876_17265</name>
</gene>
<feature type="transmembrane region" description="Helical" evidence="1">
    <location>
        <begin position="35"/>
        <end position="57"/>
    </location>
</feature>
<keyword evidence="3" id="KW-1185">Reference proteome</keyword>
<accession>A0ABV3U9M7</accession>
<comment type="caution">
    <text evidence="2">The sequence shown here is derived from an EMBL/GenBank/DDBJ whole genome shotgun (WGS) entry which is preliminary data.</text>
</comment>
<reference evidence="2 3" key="1">
    <citation type="journal article" date="2011" name="Int. J. Syst. Evol. Microbiol.">
        <title>Zhongshania antarctica gen. nov., sp. nov. and Zhongshania guokunii sp. nov., gammaproteobacteria respectively isolated from coastal attached (fast) ice and surface seawater of the Antarctic.</title>
        <authorList>
            <person name="Li H.J."/>
            <person name="Zhang X.Y."/>
            <person name="Chen C.X."/>
            <person name="Zhang Y.J."/>
            <person name="Gao Z.M."/>
            <person name="Yu Y."/>
            <person name="Chen X.L."/>
            <person name="Chen B."/>
            <person name="Zhang Y.Z."/>
        </authorList>
    </citation>
    <scope>NUCLEOTIDE SEQUENCE [LARGE SCALE GENOMIC DNA]</scope>
    <source>
        <strain evidence="2 3">ZS6-22T</strain>
    </source>
</reference>
<keyword evidence="1" id="KW-0472">Membrane</keyword>
<proteinExistence type="predicted"/>
<dbReference type="PANTHER" id="PTHR34351:SF1">
    <property type="entry name" value="SLR1927 PROTEIN"/>
    <property type="match status" value="1"/>
</dbReference>
<feature type="transmembrane region" description="Helical" evidence="1">
    <location>
        <begin position="63"/>
        <end position="84"/>
    </location>
</feature>
<name>A0ABV3U9M7_9GAMM</name>
<dbReference type="Proteomes" id="UP001557485">
    <property type="component" value="Unassembled WGS sequence"/>
</dbReference>